<dbReference type="OrthoDB" id="9805504at2"/>
<dbReference type="Gene3D" id="3.30.65.10">
    <property type="entry name" value="Bacterial Topoisomerase I, domain 1"/>
    <property type="match status" value="1"/>
</dbReference>
<dbReference type="AlphaFoldDB" id="A0A5B8LIF6"/>
<proteinExistence type="predicted"/>
<sequence length="354" mass="38323">MTTTNPGQPVQRSKIVDDVSEAIKYAKRHAGEAMMPMWSRQDMPPSKGARKALAAVAGRTGLLLSGVMQKFIERNDAAQLAATRALDEWRSRLGIWDIAKLIDQLRGYVDQIDRIRTARLAVVARTAARITAKMATGIMARETINQAKVPGIGSALRTHLATHGIVSAADISRPALTAIGGVGEARIVSLLFWREEIAVWAEHAARSADRDKVFANAEAAVRQHERQLELRAQSLLPDLETKVARVRKAVWLLDRDVEAALAARDQATADLAHLGIAGRARPNIFLGTLPAPTPAKVKKGKAGKKRAARTCPRCGSSMVKRWGPAVNGKPVPLLGCSAYPKCHGTSTIRKKCTP</sequence>
<evidence type="ECO:0000313" key="1">
    <source>
        <dbReference type="EMBL" id="QDZ06930.1"/>
    </source>
</evidence>
<reference evidence="1 2" key="1">
    <citation type="submission" date="2019-07" db="EMBL/GenBank/DDBJ databases">
        <title>Full genome sequence of Sphingomonas sp. 4R-6-7(HKS19).</title>
        <authorList>
            <person name="Im W.-T."/>
        </authorList>
    </citation>
    <scope>NUCLEOTIDE SEQUENCE [LARGE SCALE GENOMIC DNA]</scope>
    <source>
        <strain evidence="1 2">HKS19</strain>
    </source>
</reference>
<accession>A0A5B8LIF6</accession>
<dbReference type="KEGG" id="spai:FPZ24_05070"/>
<dbReference type="RefSeq" id="WP_146570014.1">
    <property type="nucleotide sequence ID" value="NZ_CP042306.1"/>
</dbReference>
<organism evidence="1 2">
    <name type="scientific">Sphingomonas panacisoli</name>
    <dbReference type="NCBI Taxonomy" id="1813879"/>
    <lineage>
        <taxon>Bacteria</taxon>
        <taxon>Pseudomonadati</taxon>
        <taxon>Pseudomonadota</taxon>
        <taxon>Alphaproteobacteria</taxon>
        <taxon>Sphingomonadales</taxon>
        <taxon>Sphingomonadaceae</taxon>
        <taxon>Sphingomonas</taxon>
    </lineage>
</organism>
<name>A0A5B8LIF6_9SPHN</name>
<protein>
    <recommendedName>
        <fullName evidence="3">DNA topoisomerase type IA zn finger domain-containing protein</fullName>
    </recommendedName>
</protein>
<dbReference type="Proteomes" id="UP000315673">
    <property type="component" value="Chromosome"/>
</dbReference>
<dbReference type="EMBL" id="CP042306">
    <property type="protein sequence ID" value="QDZ06930.1"/>
    <property type="molecule type" value="Genomic_DNA"/>
</dbReference>
<evidence type="ECO:0000313" key="2">
    <source>
        <dbReference type="Proteomes" id="UP000315673"/>
    </source>
</evidence>
<keyword evidence="2" id="KW-1185">Reference proteome</keyword>
<gene>
    <name evidence="1" type="ORF">FPZ24_05070</name>
</gene>
<evidence type="ECO:0008006" key="3">
    <source>
        <dbReference type="Google" id="ProtNLM"/>
    </source>
</evidence>